<name>W7NGN9_GIBM7</name>
<dbReference type="GeneID" id="30070899"/>
<feature type="compositionally biased region" description="Basic and acidic residues" evidence="1">
    <location>
        <begin position="108"/>
        <end position="121"/>
    </location>
</feature>
<accession>W7NGN9</accession>
<dbReference type="OrthoDB" id="5096500at2759"/>
<feature type="compositionally biased region" description="Basic and acidic residues" evidence="1">
    <location>
        <begin position="80"/>
        <end position="100"/>
    </location>
</feature>
<dbReference type="AlphaFoldDB" id="W7NGN9"/>
<dbReference type="EMBL" id="DS022264">
    <property type="protein sequence ID" value="EWG55582.1"/>
    <property type="molecule type" value="Genomic_DNA"/>
</dbReference>
<sequence length="189" mass="22016">MVSSNLKRCPESRSSVRRVDDELNEIFQLDGVWETAWEEPIGDMKEMVLVDAKQYAAFLKWQAGNHEGESTNPSLKHKGKSTDVSEKKENTDPTQLEKQESNIQSSQHDAENHTRDSPSDDEARALCEEFERKMDRMSTLHEFQHILKHLEMPQLMDNDVRLFKLVKLFEKVKNMDDEERQKSSHSGRN</sequence>
<gene>
    <name evidence="2" type="ORF">FVEG_13564</name>
</gene>
<organism evidence="2 3">
    <name type="scientific">Gibberella moniliformis (strain M3125 / FGSC 7600)</name>
    <name type="common">Maize ear and stalk rot fungus</name>
    <name type="synonym">Fusarium verticillioides</name>
    <dbReference type="NCBI Taxonomy" id="334819"/>
    <lineage>
        <taxon>Eukaryota</taxon>
        <taxon>Fungi</taxon>
        <taxon>Dikarya</taxon>
        <taxon>Ascomycota</taxon>
        <taxon>Pezizomycotina</taxon>
        <taxon>Sordariomycetes</taxon>
        <taxon>Hypocreomycetidae</taxon>
        <taxon>Hypocreales</taxon>
        <taxon>Nectriaceae</taxon>
        <taxon>Fusarium</taxon>
        <taxon>Fusarium fujikuroi species complex</taxon>
    </lineage>
</organism>
<dbReference type="EMBL" id="CM000585">
    <property type="protein sequence ID" value="EWG55582.1"/>
    <property type="molecule type" value="Genomic_DNA"/>
</dbReference>
<evidence type="ECO:0000256" key="1">
    <source>
        <dbReference type="SAM" id="MobiDB-lite"/>
    </source>
</evidence>
<evidence type="ECO:0000313" key="3">
    <source>
        <dbReference type="Proteomes" id="UP000009096"/>
    </source>
</evidence>
<dbReference type="KEGG" id="fvr:FVEG_13564"/>
<dbReference type="RefSeq" id="XP_018761773.1">
    <property type="nucleotide sequence ID" value="XM_018902923.1"/>
</dbReference>
<dbReference type="VEuPathDB" id="FungiDB:FVEG_13564"/>
<feature type="region of interest" description="Disordered" evidence="1">
    <location>
        <begin position="66"/>
        <end position="121"/>
    </location>
</feature>
<reference evidence="2 3" key="1">
    <citation type="journal article" date="2010" name="Nature">
        <title>Comparative genomics reveals mobile pathogenicity chromosomes in Fusarium.</title>
        <authorList>
            <person name="Ma L.J."/>
            <person name="van der Does H.C."/>
            <person name="Borkovich K.A."/>
            <person name="Coleman J.J."/>
            <person name="Daboussi M.J."/>
            <person name="Di Pietro A."/>
            <person name="Dufresne M."/>
            <person name="Freitag M."/>
            <person name="Grabherr M."/>
            <person name="Henrissat B."/>
            <person name="Houterman P.M."/>
            <person name="Kang S."/>
            <person name="Shim W.B."/>
            <person name="Woloshuk C."/>
            <person name="Xie X."/>
            <person name="Xu J.R."/>
            <person name="Antoniw J."/>
            <person name="Baker S.E."/>
            <person name="Bluhm B.H."/>
            <person name="Breakspear A."/>
            <person name="Brown D.W."/>
            <person name="Butchko R.A."/>
            <person name="Chapman S."/>
            <person name="Coulson R."/>
            <person name="Coutinho P.M."/>
            <person name="Danchin E.G."/>
            <person name="Diener A."/>
            <person name="Gale L.R."/>
            <person name="Gardiner D.M."/>
            <person name="Goff S."/>
            <person name="Hammond-Kosack K.E."/>
            <person name="Hilburn K."/>
            <person name="Hua-Van A."/>
            <person name="Jonkers W."/>
            <person name="Kazan K."/>
            <person name="Kodira C.D."/>
            <person name="Koehrsen M."/>
            <person name="Kumar L."/>
            <person name="Lee Y.H."/>
            <person name="Li L."/>
            <person name="Manners J.M."/>
            <person name="Miranda-Saavedra D."/>
            <person name="Mukherjee M."/>
            <person name="Park G."/>
            <person name="Park J."/>
            <person name="Park S.Y."/>
            <person name="Proctor R.H."/>
            <person name="Regev A."/>
            <person name="Ruiz-Roldan M.C."/>
            <person name="Sain D."/>
            <person name="Sakthikumar S."/>
            <person name="Sykes S."/>
            <person name="Schwartz D.C."/>
            <person name="Turgeon B.G."/>
            <person name="Wapinski I."/>
            <person name="Yoder O."/>
            <person name="Young S."/>
            <person name="Zeng Q."/>
            <person name="Zhou S."/>
            <person name="Galagan J."/>
            <person name="Cuomo C.A."/>
            <person name="Kistler H.C."/>
            <person name="Rep M."/>
        </authorList>
    </citation>
    <scope>NUCLEOTIDE SEQUENCE [LARGE SCALE GENOMIC DNA]</scope>
    <source>
        <strain evidence="3">M3125 / FGSC 7600</strain>
    </source>
</reference>
<evidence type="ECO:0000313" key="2">
    <source>
        <dbReference type="EMBL" id="EWG55582.1"/>
    </source>
</evidence>
<dbReference type="Proteomes" id="UP000009096">
    <property type="component" value="Chromosome 8"/>
</dbReference>
<proteinExistence type="predicted"/>
<protein>
    <submittedName>
        <fullName evidence="2">Uncharacterized protein</fullName>
    </submittedName>
</protein>
<keyword evidence="3" id="KW-1185">Reference proteome</keyword>